<sequence length="308" mass="35356">MGEVVEGLAYWTRWQVVACALIIVITMAMSVSVILRTKKNGSVIDTDTWTTCWKTVHPLWLLFFRVLSLSVLFLVFYEVVLMVGTLSFYFYTQWTLMLVIFYFLIATFMSVHGCWVNSKIYTSANGGALIENNNKIFEVKSYADQEQFATCDGFCSTVMHVIYQTSAAASILTDIAFWGVLVPFLPPEGFTMNLVMGSVHSLNIIFLLIDTVLNNMSFPWFRISYFLLWSGIYVNFLWILNACGLSWWPYPFLELSIPWSPLCYLSMALFHVPCFAVYIWIVKAKTSYFPKWFPQGYISSSRNLANVS</sequence>
<feature type="transmembrane region" description="Helical" evidence="1">
    <location>
        <begin position="259"/>
        <end position="281"/>
    </location>
</feature>
<feature type="transmembrane region" description="Helical" evidence="1">
    <location>
        <begin position="14"/>
        <end position="35"/>
    </location>
</feature>
<feature type="transmembrane region" description="Helical" evidence="1">
    <location>
        <begin position="88"/>
        <end position="111"/>
    </location>
</feature>
<dbReference type="GO" id="GO:0016020">
    <property type="term" value="C:membrane"/>
    <property type="evidence" value="ECO:0007669"/>
    <property type="project" value="TreeGrafter"/>
</dbReference>
<dbReference type="EMBL" id="JAGGNH010000003">
    <property type="protein sequence ID" value="KAJ0979995.1"/>
    <property type="molecule type" value="Genomic_DNA"/>
</dbReference>
<keyword evidence="3" id="KW-1185">Reference proteome</keyword>
<evidence type="ECO:0000313" key="3">
    <source>
        <dbReference type="Proteomes" id="UP001085076"/>
    </source>
</evidence>
<feature type="transmembrane region" description="Helical" evidence="1">
    <location>
        <begin position="56"/>
        <end position="76"/>
    </location>
</feature>
<accession>A0A9D5HKH7</accession>
<comment type="caution">
    <text evidence="2">The sequence shown here is derived from an EMBL/GenBank/DDBJ whole genome shotgun (WGS) entry which is preliminary data.</text>
</comment>
<evidence type="ECO:0000313" key="2">
    <source>
        <dbReference type="EMBL" id="KAJ0979995.1"/>
    </source>
</evidence>
<reference evidence="2" key="2">
    <citation type="journal article" date="2022" name="Hortic Res">
        <title>The genome of Dioscorea zingiberensis sheds light on the biosynthesis, origin and evolution of the medicinally important diosgenin saponins.</title>
        <authorList>
            <person name="Li Y."/>
            <person name="Tan C."/>
            <person name="Li Z."/>
            <person name="Guo J."/>
            <person name="Li S."/>
            <person name="Chen X."/>
            <person name="Wang C."/>
            <person name="Dai X."/>
            <person name="Yang H."/>
            <person name="Song W."/>
            <person name="Hou L."/>
            <person name="Xu J."/>
            <person name="Tong Z."/>
            <person name="Xu A."/>
            <person name="Yuan X."/>
            <person name="Wang W."/>
            <person name="Yang Q."/>
            <person name="Chen L."/>
            <person name="Sun Z."/>
            <person name="Wang K."/>
            <person name="Pan B."/>
            <person name="Chen J."/>
            <person name="Bao Y."/>
            <person name="Liu F."/>
            <person name="Qi X."/>
            <person name="Gang D.R."/>
            <person name="Wen J."/>
            <person name="Li J."/>
        </authorList>
    </citation>
    <scope>NUCLEOTIDE SEQUENCE</scope>
    <source>
        <strain evidence="2">Dzin_1.0</strain>
    </source>
</reference>
<protein>
    <recommendedName>
        <fullName evidence="4">Transmembrane protein</fullName>
    </recommendedName>
</protein>
<dbReference type="PANTHER" id="PTHR12242">
    <property type="entry name" value="OS02G0130600 PROTEIN-RELATED"/>
    <property type="match status" value="1"/>
</dbReference>
<keyword evidence="1" id="KW-0812">Transmembrane</keyword>
<dbReference type="PANTHER" id="PTHR12242:SF6">
    <property type="entry name" value="PROTEIN ROLLING PROTEIN"/>
    <property type="match status" value="1"/>
</dbReference>
<name>A0A9D5HKH7_9LILI</name>
<dbReference type="OrthoDB" id="419711at2759"/>
<dbReference type="Proteomes" id="UP001085076">
    <property type="component" value="Miscellaneous, Linkage group lg03"/>
</dbReference>
<keyword evidence="1" id="KW-1133">Transmembrane helix</keyword>
<proteinExistence type="predicted"/>
<organism evidence="2 3">
    <name type="scientific">Dioscorea zingiberensis</name>
    <dbReference type="NCBI Taxonomy" id="325984"/>
    <lineage>
        <taxon>Eukaryota</taxon>
        <taxon>Viridiplantae</taxon>
        <taxon>Streptophyta</taxon>
        <taxon>Embryophyta</taxon>
        <taxon>Tracheophyta</taxon>
        <taxon>Spermatophyta</taxon>
        <taxon>Magnoliopsida</taxon>
        <taxon>Liliopsida</taxon>
        <taxon>Dioscoreales</taxon>
        <taxon>Dioscoreaceae</taxon>
        <taxon>Dioscorea</taxon>
    </lineage>
</organism>
<gene>
    <name evidence="2" type="ORF">J5N97_015469</name>
</gene>
<feature type="transmembrane region" description="Helical" evidence="1">
    <location>
        <begin position="167"/>
        <end position="185"/>
    </location>
</feature>
<dbReference type="AlphaFoldDB" id="A0A9D5HKH7"/>
<keyword evidence="1" id="KW-0472">Membrane</keyword>
<reference evidence="2" key="1">
    <citation type="submission" date="2021-03" db="EMBL/GenBank/DDBJ databases">
        <authorList>
            <person name="Li Z."/>
            <person name="Yang C."/>
        </authorList>
    </citation>
    <scope>NUCLEOTIDE SEQUENCE</scope>
    <source>
        <strain evidence="2">Dzin_1.0</strain>
        <tissue evidence="2">Leaf</tissue>
    </source>
</reference>
<evidence type="ECO:0000256" key="1">
    <source>
        <dbReference type="SAM" id="Phobius"/>
    </source>
</evidence>
<feature type="transmembrane region" description="Helical" evidence="1">
    <location>
        <begin position="225"/>
        <end position="247"/>
    </location>
</feature>
<feature type="transmembrane region" description="Helical" evidence="1">
    <location>
        <begin position="191"/>
        <end position="213"/>
    </location>
</feature>
<evidence type="ECO:0008006" key="4">
    <source>
        <dbReference type="Google" id="ProtNLM"/>
    </source>
</evidence>